<evidence type="ECO:0000313" key="4">
    <source>
        <dbReference type="Proteomes" id="UP000000377"/>
    </source>
</evidence>
<dbReference type="STRING" id="749414.SBI_09564"/>
<protein>
    <submittedName>
        <fullName evidence="3">Transposase</fullName>
    </submittedName>
</protein>
<feature type="region of interest" description="Disordered" evidence="1">
    <location>
        <begin position="1"/>
        <end position="45"/>
    </location>
</feature>
<dbReference type="AlphaFoldDB" id="D7C9H0"/>
<dbReference type="KEGG" id="sbh:SBI_09564"/>
<dbReference type="Proteomes" id="UP000000377">
    <property type="component" value="Chromosome"/>
</dbReference>
<proteinExistence type="predicted"/>
<feature type="domain" description="Transposase IS701-like DDE" evidence="2">
    <location>
        <begin position="2"/>
        <end position="131"/>
    </location>
</feature>
<evidence type="ECO:0000256" key="1">
    <source>
        <dbReference type="SAM" id="MobiDB-lite"/>
    </source>
</evidence>
<gene>
    <name evidence="3" type="ordered locus">SBI_09564</name>
</gene>
<reference evidence="3 4" key="1">
    <citation type="journal article" date="2010" name="J. Bacteriol.">
        <title>Genome sequence of the milbemycin-producing bacterium Streptomyces bingchenggensis.</title>
        <authorList>
            <person name="Wang X.J."/>
            <person name="Yan Y.J."/>
            <person name="Zhang B."/>
            <person name="An J."/>
            <person name="Wang J.J."/>
            <person name="Tian J."/>
            <person name="Jiang L."/>
            <person name="Chen Y.H."/>
            <person name="Huang S.X."/>
            <person name="Yin M."/>
            <person name="Zhang J."/>
            <person name="Gao A.L."/>
            <person name="Liu C.X."/>
            <person name="Zhu Z.X."/>
            <person name="Xiang W.S."/>
        </authorList>
    </citation>
    <scope>NUCLEOTIDE SEQUENCE [LARGE SCALE GENOMIC DNA]</scope>
    <source>
        <strain evidence="3 4">BCW-1</strain>
    </source>
</reference>
<organism evidence="3 4">
    <name type="scientific">Streptomyces bingchenggensis (strain BCW-1)</name>
    <dbReference type="NCBI Taxonomy" id="749414"/>
    <lineage>
        <taxon>Bacteria</taxon>
        <taxon>Bacillati</taxon>
        <taxon>Actinomycetota</taxon>
        <taxon>Actinomycetes</taxon>
        <taxon>Kitasatosporales</taxon>
        <taxon>Streptomycetaceae</taxon>
        <taxon>Streptomyces</taxon>
    </lineage>
</organism>
<feature type="compositionally biased region" description="Basic and acidic residues" evidence="1">
    <location>
        <begin position="1"/>
        <end position="17"/>
    </location>
</feature>
<evidence type="ECO:0000313" key="3">
    <source>
        <dbReference type="EMBL" id="ADI12682.1"/>
    </source>
</evidence>
<dbReference type="RefSeq" id="WP_014182129.1">
    <property type="nucleotide sequence ID" value="NC_016582.1"/>
</dbReference>
<dbReference type="PATRIC" id="fig|749414.3.peg.9848"/>
<accession>D7C9H0</accession>
<dbReference type="Pfam" id="PF13546">
    <property type="entry name" value="DDE_5"/>
    <property type="match status" value="1"/>
</dbReference>
<name>D7C9H0_STRBB</name>
<evidence type="ECO:0000259" key="2">
    <source>
        <dbReference type="Pfam" id="PF13546"/>
    </source>
</evidence>
<dbReference type="eggNOG" id="COG5659">
    <property type="taxonomic scope" value="Bacteria"/>
</dbReference>
<sequence>MPQSPWDHEPVNDRRIDLPMPAPTTARHDGGALFPDDSGDVKSGRATGYVSRQYRGSRGQAGNGIVAATAARADEPVHHPPHTVPYQPTPTLPQEPADPAFRTEGQLAAHLPGPLRPSDPTPLKLVDVLFGSWPAPTPHQRAPRRV</sequence>
<dbReference type="EMBL" id="CP002047">
    <property type="protein sequence ID" value="ADI12682.1"/>
    <property type="molecule type" value="Genomic_DNA"/>
</dbReference>
<dbReference type="InterPro" id="IPR038721">
    <property type="entry name" value="IS701-like_DDE_dom"/>
</dbReference>
<keyword evidence="4" id="KW-1185">Reference proteome</keyword>
<dbReference type="HOGENOM" id="CLU_1776353_0_0_11"/>
<feature type="region of interest" description="Disordered" evidence="1">
    <location>
        <begin position="74"/>
        <end position="99"/>
    </location>
</feature>